<dbReference type="Proteomes" id="UP000002785">
    <property type="component" value="Chromosome"/>
</dbReference>
<evidence type="ECO:0000256" key="2">
    <source>
        <dbReference type="SAM" id="Phobius"/>
    </source>
</evidence>
<evidence type="ECO:0000256" key="1">
    <source>
        <dbReference type="SAM" id="MobiDB-lite"/>
    </source>
</evidence>
<sequence length="73" mass="7767">MSWGGCDGRRRVSHRQVVIGGCPVVGAGVFQYFLYALNAFRVLLIRGAHAPSPLRASTPRAPLPAISSTKSST</sequence>
<evidence type="ECO:0000313" key="4">
    <source>
        <dbReference type="Proteomes" id="UP000002785"/>
    </source>
</evidence>
<dbReference type="AlphaFoldDB" id="B5HUY3"/>
<evidence type="ECO:0000313" key="3">
    <source>
        <dbReference type="EMBL" id="EDY56638.1"/>
    </source>
</evidence>
<keyword evidence="2" id="KW-0472">Membrane</keyword>
<feature type="region of interest" description="Disordered" evidence="1">
    <location>
        <begin position="52"/>
        <end position="73"/>
    </location>
</feature>
<reference evidence="3" key="1">
    <citation type="submission" date="2009-10" db="EMBL/GenBank/DDBJ databases">
        <title>The genome sequence of Streptomyces sviceus strain ATCC 29083.</title>
        <authorList>
            <consortium name="The Broad Institute Genome Sequencing Platform"/>
            <consortium name="Broad Institute Microbial Sequencing Center"/>
            <person name="Fischbach M."/>
            <person name="Godfrey P."/>
            <person name="Ward D."/>
            <person name="Young S."/>
            <person name="Zeng Q."/>
            <person name="Koehrsen M."/>
            <person name="Alvarado L."/>
            <person name="Berlin A.M."/>
            <person name="Bochicchio J."/>
            <person name="Borenstein D."/>
            <person name="Chapman S.B."/>
            <person name="Chen Z."/>
            <person name="Engels R."/>
            <person name="Freedman E."/>
            <person name="Gellesch M."/>
            <person name="Goldberg J."/>
            <person name="Griggs A."/>
            <person name="Gujja S."/>
            <person name="Heilman E.R."/>
            <person name="Heiman D.I."/>
            <person name="Hepburn T.A."/>
            <person name="Howarth C."/>
            <person name="Jen D."/>
            <person name="Larson L."/>
            <person name="Lewis B."/>
            <person name="Mehta T."/>
            <person name="Park D."/>
            <person name="Pearson M."/>
            <person name="Richards J."/>
            <person name="Roberts A."/>
            <person name="Saif S."/>
            <person name="Shea T.D."/>
            <person name="Shenoy N."/>
            <person name="Sisk P."/>
            <person name="Stolte C."/>
            <person name="Sykes S.N."/>
            <person name="Thomson T."/>
            <person name="Walk T."/>
            <person name="White J."/>
            <person name="Yandava C."/>
            <person name="Straight P."/>
            <person name="Clardy J."/>
            <person name="Hung D."/>
            <person name="Kolter R."/>
            <person name="Mekalanos J."/>
            <person name="Walker S."/>
            <person name="Walsh C.T."/>
            <person name="Wieland-Brown L.C."/>
            <person name="Haas B."/>
            <person name="Nusbaum C."/>
            <person name="Birren B."/>
        </authorList>
    </citation>
    <scope>NUCLEOTIDE SEQUENCE [LARGE SCALE GENOMIC DNA]</scope>
    <source>
        <strain evidence="3">ATCC 29083</strain>
    </source>
</reference>
<dbReference type="EMBL" id="CM000951">
    <property type="protein sequence ID" value="EDY56638.1"/>
    <property type="molecule type" value="Genomic_DNA"/>
</dbReference>
<keyword evidence="2" id="KW-1133">Transmembrane helix</keyword>
<organism evidence="3 4">
    <name type="scientific">Streptomyces sviceus (strain ATCC 29083 / DSM 924 / JCM 4929 / NBRC 13980 / NCIMB 11184 / NRRL 5439 / UC 5370)</name>
    <dbReference type="NCBI Taxonomy" id="463191"/>
    <lineage>
        <taxon>Bacteria</taxon>
        <taxon>Bacillati</taxon>
        <taxon>Actinomycetota</taxon>
        <taxon>Actinomycetes</taxon>
        <taxon>Kitasatosporales</taxon>
        <taxon>Streptomycetaceae</taxon>
        <taxon>Streptomyces</taxon>
    </lineage>
</organism>
<protein>
    <submittedName>
        <fullName evidence="3">Uncharacterized protein</fullName>
    </submittedName>
</protein>
<name>B5HUY3_STRX2</name>
<keyword evidence="4" id="KW-1185">Reference proteome</keyword>
<feature type="transmembrane region" description="Helical" evidence="2">
    <location>
        <begin position="17"/>
        <end position="37"/>
    </location>
</feature>
<gene>
    <name evidence="3" type="ORF">SSEG_03218</name>
</gene>
<proteinExistence type="predicted"/>
<dbReference type="HOGENOM" id="CLU_2703426_0_0_11"/>
<keyword evidence="2" id="KW-0812">Transmembrane</keyword>
<accession>B5HUY3</accession>